<comment type="caution">
    <text evidence="2">The sequence shown here is derived from an EMBL/GenBank/DDBJ whole genome shotgun (WGS) entry which is preliminary data.</text>
</comment>
<dbReference type="GO" id="GO:0000428">
    <property type="term" value="C:DNA-directed RNA polymerase complex"/>
    <property type="evidence" value="ECO:0007669"/>
    <property type="project" value="UniProtKB-KW"/>
</dbReference>
<feature type="compositionally biased region" description="Polar residues" evidence="1">
    <location>
        <begin position="212"/>
        <end position="225"/>
    </location>
</feature>
<feature type="region of interest" description="Disordered" evidence="1">
    <location>
        <begin position="132"/>
        <end position="389"/>
    </location>
</feature>
<dbReference type="PANTHER" id="PTHR37612:SF19">
    <property type="entry name" value="FIBROIN HEAVY CHAIN FIB-H LIKE PROTEIN"/>
    <property type="match status" value="1"/>
</dbReference>
<proteinExistence type="predicted"/>
<protein>
    <submittedName>
        <fullName evidence="2">DNA-directed RNA polymerase II subunit RPB1-like 18</fullName>
    </submittedName>
</protein>
<organism evidence="2 3">
    <name type="scientific">Homarus americanus</name>
    <name type="common">American lobster</name>
    <dbReference type="NCBI Taxonomy" id="6706"/>
    <lineage>
        <taxon>Eukaryota</taxon>
        <taxon>Metazoa</taxon>
        <taxon>Ecdysozoa</taxon>
        <taxon>Arthropoda</taxon>
        <taxon>Crustacea</taxon>
        <taxon>Multicrustacea</taxon>
        <taxon>Malacostraca</taxon>
        <taxon>Eumalacostraca</taxon>
        <taxon>Eucarida</taxon>
        <taxon>Decapoda</taxon>
        <taxon>Pleocyemata</taxon>
        <taxon>Astacidea</taxon>
        <taxon>Nephropoidea</taxon>
        <taxon>Nephropidae</taxon>
        <taxon>Homarus</taxon>
    </lineage>
</organism>
<dbReference type="InterPro" id="IPR052258">
    <property type="entry name" value="Diverse_Func_Domain-Protein"/>
</dbReference>
<feature type="compositionally biased region" description="Polar residues" evidence="1">
    <location>
        <begin position="272"/>
        <end position="281"/>
    </location>
</feature>
<feature type="compositionally biased region" description="Basic and acidic residues" evidence="1">
    <location>
        <begin position="170"/>
        <end position="184"/>
    </location>
</feature>
<accession>A0A8J5KLA0</accession>
<feature type="compositionally biased region" description="Gly residues" evidence="1">
    <location>
        <begin position="308"/>
        <end position="389"/>
    </location>
</feature>
<gene>
    <name evidence="2" type="primary">Polr2a-L18</name>
    <name evidence="2" type="ORF">Hamer_G012187</name>
</gene>
<name>A0A8J5KLA0_HOMAM</name>
<feature type="region of interest" description="Disordered" evidence="1">
    <location>
        <begin position="417"/>
        <end position="436"/>
    </location>
</feature>
<keyword evidence="3" id="KW-1185">Reference proteome</keyword>
<sequence>VAKSGVHHSPRRQHHGRAYSSCAGLLKFSSIQCFPKVFTLLVAVSTSAYQPFTENGVPADSLLQVELNYDNETTLESDVAAGDYNAQGLHFYTSENLTLVMECINALNTAKKHELFSKRGKKLLLSCQKHGIAHSRSRRDTDSDPGTSMTESKGEEEEESKTDNEEDDVWEPHKEKEEAEKELDSVGFRLTRQPNSGTNPGDEISDDGDAGKTTNRSSPVTQTSKLPRGPPITSSTALRSRRLPAATARENTDSPDDDADEDDDEDIAGSDTAASYDSPSVVSPEAEAEAREDTTSSTSVYGREHGGHGGGHGGGGYGHGGGGHGGGGGGGHGGGHGGGGYGHGGGGHGGGGGYGHGGGGGGHGGGGGYGHGGGGHGGGGGYGHGGGGGYNKGPTYYPAPYKGPAYSPYELQAKGKAKFSKKVKYGDDPDSPTYEFKAATPAYEVLNTDYKAPEPSYKAPNPSYQPQTQSYDAPSYEVPKSSYEAMALSYDPPSPSYEPPASSYDPPAPSYYPPTSSYDPPAPSYYPPTSSYESTTSSYKAPTSSYISPISDYKPVGPVMTYEFLDDPYNTYNPKDDVSLPKEDDSYSKLRSGEGILLNERSSSGSIKEPQKDIKRPVFARKGGEGEDIETTTSSLGFPSSRYPTNLSPQNLNPFANLFAEFDDVFEERLRKNS</sequence>
<feature type="compositionally biased region" description="Polar residues" evidence="1">
    <location>
        <begin position="462"/>
        <end position="472"/>
    </location>
</feature>
<dbReference type="PANTHER" id="PTHR37612">
    <property type="entry name" value="FIBROIN HEAVY CHAIN FIB-H LIKE PROTEIN"/>
    <property type="match status" value="1"/>
</dbReference>
<feature type="compositionally biased region" description="Basic and acidic residues" evidence="1">
    <location>
        <begin position="574"/>
        <end position="592"/>
    </location>
</feature>
<keyword evidence="2" id="KW-0804">Transcription</keyword>
<dbReference type="AlphaFoldDB" id="A0A8J5KLA0"/>
<reference evidence="2" key="1">
    <citation type="journal article" date="2021" name="Sci. Adv.">
        <title>The American lobster genome reveals insights on longevity, neural, and immune adaptations.</title>
        <authorList>
            <person name="Polinski J.M."/>
            <person name="Zimin A.V."/>
            <person name="Clark K.F."/>
            <person name="Kohn A.B."/>
            <person name="Sadowski N."/>
            <person name="Timp W."/>
            <person name="Ptitsyn A."/>
            <person name="Khanna P."/>
            <person name="Romanova D.Y."/>
            <person name="Williams P."/>
            <person name="Greenwood S.J."/>
            <person name="Moroz L.L."/>
            <person name="Walt D.R."/>
            <person name="Bodnar A.G."/>
        </authorList>
    </citation>
    <scope>NUCLEOTIDE SEQUENCE</scope>
    <source>
        <strain evidence="2">GMGI-L3</strain>
    </source>
</reference>
<evidence type="ECO:0000313" key="3">
    <source>
        <dbReference type="Proteomes" id="UP000747542"/>
    </source>
</evidence>
<feature type="compositionally biased region" description="Acidic residues" evidence="1">
    <location>
        <begin position="253"/>
        <end position="268"/>
    </location>
</feature>
<feature type="non-terminal residue" evidence="2">
    <location>
        <position position="674"/>
    </location>
</feature>
<evidence type="ECO:0000313" key="2">
    <source>
        <dbReference type="EMBL" id="KAG7169974.1"/>
    </source>
</evidence>
<feature type="region of interest" description="Disordered" evidence="1">
    <location>
        <begin position="568"/>
        <end position="642"/>
    </location>
</feature>
<dbReference type="Proteomes" id="UP000747542">
    <property type="component" value="Unassembled WGS sequence"/>
</dbReference>
<evidence type="ECO:0000256" key="1">
    <source>
        <dbReference type="SAM" id="MobiDB-lite"/>
    </source>
</evidence>
<feature type="compositionally biased region" description="Acidic residues" evidence="1">
    <location>
        <begin position="154"/>
        <end position="169"/>
    </location>
</feature>
<feature type="non-terminal residue" evidence="2">
    <location>
        <position position="1"/>
    </location>
</feature>
<feature type="compositionally biased region" description="Polar residues" evidence="1">
    <location>
        <begin position="631"/>
        <end position="642"/>
    </location>
</feature>
<feature type="compositionally biased region" description="Low complexity" evidence="1">
    <location>
        <begin position="527"/>
        <end position="539"/>
    </location>
</feature>
<keyword evidence="2" id="KW-0240">DNA-directed RNA polymerase</keyword>
<dbReference type="EMBL" id="JAHLQT010014894">
    <property type="protein sequence ID" value="KAG7169974.1"/>
    <property type="molecule type" value="Genomic_DNA"/>
</dbReference>
<feature type="region of interest" description="Disordered" evidence="1">
    <location>
        <begin position="451"/>
        <end position="552"/>
    </location>
</feature>